<evidence type="ECO:0000313" key="9">
    <source>
        <dbReference type="Proteomes" id="UP000037505"/>
    </source>
</evidence>
<keyword evidence="6 8" id="KW-0030">Aminoacyl-tRNA synthetase</keyword>
<organism evidence="8 9">
    <name type="scientific">Aspergillus nomiae NRRL (strain ATCC 15546 / NRRL 13137 / CBS 260.88 / M93)</name>
    <dbReference type="NCBI Taxonomy" id="1509407"/>
    <lineage>
        <taxon>Eukaryota</taxon>
        <taxon>Fungi</taxon>
        <taxon>Dikarya</taxon>
        <taxon>Ascomycota</taxon>
        <taxon>Pezizomycotina</taxon>
        <taxon>Eurotiomycetes</taxon>
        <taxon>Eurotiomycetidae</taxon>
        <taxon>Eurotiales</taxon>
        <taxon>Aspergillaceae</taxon>
        <taxon>Aspergillus</taxon>
        <taxon>Aspergillus subgen. Circumdati</taxon>
    </lineage>
</organism>
<protein>
    <submittedName>
        <fullName evidence="8">Putative aspartyl-tRNA synthetase</fullName>
    </submittedName>
</protein>
<dbReference type="NCBIfam" id="TIGR00459">
    <property type="entry name" value="aspS_bact"/>
    <property type="match status" value="1"/>
</dbReference>
<comment type="similarity">
    <text evidence="1">Belongs to the class-II aminoacyl-tRNA synthetase family. Type 1 subfamily.</text>
</comment>
<accession>A0A0L1IUF7</accession>
<evidence type="ECO:0000256" key="3">
    <source>
        <dbReference type="ARBA" id="ARBA00022741"/>
    </source>
</evidence>
<dbReference type="InterPro" id="IPR004364">
    <property type="entry name" value="Aa-tRNA-synt_II"/>
</dbReference>
<dbReference type="OrthoDB" id="439710at2759"/>
<dbReference type="InterPro" id="IPR002312">
    <property type="entry name" value="Asp/Asn-tRNA-synth_IIb"/>
</dbReference>
<dbReference type="GO" id="GO:0006422">
    <property type="term" value="P:aspartyl-tRNA aminoacylation"/>
    <property type="evidence" value="ECO:0007669"/>
    <property type="project" value="TreeGrafter"/>
</dbReference>
<dbReference type="Gene3D" id="3.30.1360.30">
    <property type="entry name" value="GAD-like domain"/>
    <property type="match status" value="1"/>
</dbReference>
<dbReference type="STRING" id="1509407.A0A0L1IUF7"/>
<dbReference type="Gene3D" id="3.30.930.10">
    <property type="entry name" value="Bira Bifunctional Protein, Domain 2"/>
    <property type="match status" value="2"/>
</dbReference>
<sequence length="725" mass="81193">MQQPSFLEMLCKVLPLSSFDLFRELSPLLLRLFRPPYVLLCDPSCLPDNASASRMQETDVTSLMCRALSLRHCPRTSTIPGSLTHNLLVQVEHRQVLYCIRDACIASVEVTRWCAERLYHPPSVRIQTALKPRKESLEFPAATYDFESFLSQATPDEEVVLHGYLGVRKDLSKKLAFVRLTDPTMRHSIQLVSLAKNGALEKLKAVRANSPVAVRGKVKAKQAKGSEMEKTDPWEIQVDDIRPLNDFPNDIIMKSDTVFAPKQRFLQLRSDSDLRDALRFRAQVHNVCKEELEQCRPPFVEIETPLLFKSTPEGAREFLVPTRKRGLAYALPQSPQQYKQILMASGIPRYFQFARCFRDEDLRADRQPEFTQLDMEMSFATGEDVMRTVEGIIRRLWSTLMKDPAPSGPFQRMSYQDAMSRYGSDKPDTRFGMEISRIEHLLPVDLVSKITPLALPIVEVFRLENNDNDPAAMSEFISQFLDSPAGVPFNNNPEGGPGIFVYDAKKPLCGLQPFGFEAAEYLEELLELDHGDLIVIQAREKAPFSGGSTPIGDLRRALHSAAVTSGFKPAPTGFDFRWIVDFPLFSPSSDSEPGQGGAAGISSTHHPFTAPKTAADVDLLLTDPTSRRIHDAAVQEFILRDILQMPAERLADFSHLLEALRAGCPPHAGLALGFDRLVAVMLGKESVRDVIAFPKIGKVGEDPMVKAPSAMTKETLETYHLQLKE</sequence>
<evidence type="ECO:0000259" key="7">
    <source>
        <dbReference type="PROSITE" id="PS50862"/>
    </source>
</evidence>
<dbReference type="GO" id="GO:0005524">
    <property type="term" value="F:ATP binding"/>
    <property type="evidence" value="ECO:0007669"/>
    <property type="project" value="UniProtKB-KW"/>
</dbReference>
<dbReference type="InterPro" id="IPR004115">
    <property type="entry name" value="GAD-like_sf"/>
</dbReference>
<dbReference type="PROSITE" id="PS50862">
    <property type="entry name" value="AA_TRNA_LIGASE_II"/>
    <property type="match status" value="1"/>
</dbReference>
<keyword evidence="2" id="KW-0436">Ligase</keyword>
<dbReference type="InterPro" id="IPR006195">
    <property type="entry name" value="aa-tRNA-synth_II"/>
</dbReference>
<dbReference type="InterPro" id="IPR004524">
    <property type="entry name" value="Asp-tRNA-ligase_1"/>
</dbReference>
<evidence type="ECO:0000313" key="8">
    <source>
        <dbReference type="EMBL" id="KNG83045.1"/>
    </source>
</evidence>
<dbReference type="EMBL" id="JNOM01000296">
    <property type="protein sequence ID" value="KNG83045.1"/>
    <property type="molecule type" value="Genomic_DNA"/>
</dbReference>
<evidence type="ECO:0000256" key="4">
    <source>
        <dbReference type="ARBA" id="ARBA00022840"/>
    </source>
</evidence>
<dbReference type="CDD" id="cd04321">
    <property type="entry name" value="ScAspRS_mt_like_N"/>
    <property type="match status" value="1"/>
</dbReference>
<dbReference type="GO" id="GO:0004815">
    <property type="term" value="F:aspartate-tRNA ligase activity"/>
    <property type="evidence" value="ECO:0007669"/>
    <property type="project" value="TreeGrafter"/>
</dbReference>
<dbReference type="InterPro" id="IPR045864">
    <property type="entry name" value="aa-tRNA-synth_II/BPL/LPL"/>
</dbReference>
<feature type="domain" description="Aminoacyl-transfer RNA synthetases class-II family profile" evidence="7">
    <location>
        <begin position="276"/>
        <end position="694"/>
    </location>
</feature>
<gene>
    <name evidence="8" type="ORF">ANOM_008153</name>
</gene>
<keyword evidence="3" id="KW-0547">Nucleotide-binding</keyword>
<evidence type="ECO:0000256" key="2">
    <source>
        <dbReference type="ARBA" id="ARBA00022598"/>
    </source>
</evidence>
<keyword evidence="9" id="KW-1185">Reference proteome</keyword>
<evidence type="ECO:0000256" key="5">
    <source>
        <dbReference type="ARBA" id="ARBA00022917"/>
    </source>
</evidence>
<dbReference type="Gene3D" id="2.40.50.140">
    <property type="entry name" value="Nucleic acid-binding proteins"/>
    <property type="match status" value="1"/>
</dbReference>
<dbReference type="PANTHER" id="PTHR22594">
    <property type="entry name" value="ASPARTYL/LYSYL-TRNA SYNTHETASE"/>
    <property type="match status" value="1"/>
</dbReference>
<dbReference type="GeneID" id="26809957"/>
<dbReference type="PANTHER" id="PTHR22594:SF5">
    <property type="entry name" value="ASPARTATE--TRNA LIGASE, MITOCHONDRIAL"/>
    <property type="match status" value="1"/>
</dbReference>
<reference evidence="8 9" key="1">
    <citation type="submission" date="2014-06" db="EMBL/GenBank/DDBJ databases">
        <title>The Genome of the Aflatoxigenic Filamentous Fungus Aspergillus nomius.</title>
        <authorList>
            <person name="Moore M.G."/>
            <person name="Shannon B.M."/>
            <person name="Brian M.M."/>
        </authorList>
    </citation>
    <scope>NUCLEOTIDE SEQUENCE [LARGE SCALE GENOMIC DNA]</scope>
    <source>
        <strain evidence="8 9">NRRL 13137</strain>
    </source>
</reference>
<dbReference type="GO" id="GO:0005739">
    <property type="term" value="C:mitochondrion"/>
    <property type="evidence" value="ECO:0007669"/>
    <property type="project" value="TreeGrafter"/>
</dbReference>
<dbReference type="SUPFAM" id="SSF50249">
    <property type="entry name" value="Nucleic acid-binding proteins"/>
    <property type="match status" value="1"/>
</dbReference>
<comment type="caution">
    <text evidence="8">The sequence shown here is derived from an EMBL/GenBank/DDBJ whole genome shotgun (WGS) entry which is preliminary data.</text>
</comment>
<dbReference type="SUPFAM" id="SSF55681">
    <property type="entry name" value="Class II aaRS and biotin synthetases"/>
    <property type="match status" value="1"/>
</dbReference>
<evidence type="ECO:0000256" key="6">
    <source>
        <dbReference type="ARBA" id="ARBA00023146"/>
    </source>
</evidence>
<dbReference type="Proteomes" id="UP000037505">
    <property type="component" value="Unassembled WGS sequence"/>
</dbReference>
<dbReference type="RefSeq" id="XP_015403968.1">
    <property type="nucleotide sequence ID" value="XM_015553409.1"/>
</dbReference>
<dbReference type="AlphaFoldDB" id="A0A0L1IUF7"/>
<keyword evidence="4" id="KW-0067">ATP-binding</keyword>
<evidence type="ECO:0000256" key="1">
    <source>
        <dbReference type="ARBA" id="ARBA00006303"/>
    </source>
</evidence>
<keyword evidence="5" id="KW-0648">Protein biosynthesis</keyword>
<proteinExistence type="inferred from homology"/>
<dbReference type="Pfam" id="PF00152">
    <property type="entry name" value="tRNA-synt_2"/>
    <property type="match status" value="1"/>
</dbReference>
<dbReference type="PRINTS" id="PR01042">
    <property type="entry name" value="TRNASYNTHASP"/>
</dbReference>
<dbReference type="InterPro" id="IPR012340">
    <property type="entry name" value="NA-bd_OB-fold"/>
</dbReference>
<name>A0A0L1IUF7_ASPN3</name>